<dbReference type="AlphaFoldDB" id="A0A6C0KGT5"/>
<organism evidence="4">
    <name type="scientific">viral metagenome</name>
    <dbReference type="NCBI Taxonomy" id="1070528"/>
    <lineage>
        <taxon>unclassified sequences</taxon>
        <taxon>metagenomes</taxon>
        <taxon>organismal metagenomes</taxon>
    </lineage>
</organism>
<dbReference type="InterPro" id="IPR012295">
    <property type="entry name" value="TBP_dom_sf"/>
</dbReference>
<evidence type="ECO:0000313" key="4">
    <source>
        <dbReference type="EMBL" id="QHU16356.1"/>
    </source>
</evidence>
<keyword evidence="2" id="KW-0238">DNA-binding</keyword>
<comment type="similarity">
    <text evidence="1">Belongs to the TBP family.</text>
</comment>
<reference evidence="4" key="1">
    <citation type="journal article" date="2020" name="Nature">
        <title>Giant virus diversity and host interactions through global metagenomics.</title>
        <authorList>
            <person name="Schulz F."/>
            <person name="Roux S."/>
            <person name="Paez-Espino D."/>
            <person name="Jungbluth S."/>
            <person name="Walsh D.A."/>
            <person name="Denef V.J."/>
            <person name="McMahon K.D."/>
            <person name="Konstantinidis K.T."/>
            <person name="Eloe-Fadrosh E.A."/>
            <person name="Kyrpides N.C."/>
            <person name="Woyke T."/>
        </authorList>
    </citation>
    <scope>NUCLEOTIDE SEQUENCE</scope>
    <source>
        <strain evidence="4">GVMAG-S-3300011013-78</strain>
    </source>
</reference>
<sequence>MADLNDEWESFLNSEYSHDSSDNVSKLDLNNEMPKCGDICISTKTKITNLSIKNINIKDIFWKIPIINYTDRTNGIIKKQVKYSCHSKENYDELQEIKKNIKCLNISTIKHVDDPNGYNKNFNYVCKINVGISKKDLLCYRTKVKKAFFNCCVLVYRIYYDNEYKEINMKIFNSGKISFPGMLTDELLVKTLSELTQMLSKILNIDIDYYSDDIDTVLINSNFNCGYYINRDKFSEILKYKYNVPIEYDPCSYPGIKCTYTKENINVSFMIFRTGSILIVGKCDETQLYDIYLYIKDILYKEYKNINMDNNVINQKKKPKKKCKYKQIYIKNEITTV</sequence>
<name>A0A6C0KGT5_9ZZZZ</name>
<evidence type="ECO:0000256" key="2">
    <source>
        <dbReference type="ARBA" id="ARBA00023125"/>
    </source>
</evidence>
<dbReference type="InterPro" id="IPR000814">
    <property type="entry name" value="TBP"/>
</dbReference>
<protein>
    <recommendedName>
        <fullName evidence="5">TATA-box binding protein</fullName>
    </recommendedName>
</protein>
<dbReference type="EMBL" id="MN740880">
    <property type="protein sequence ID" value="QHU16356.1"/>
    <property type="molecule type" value="Genomic_DNA"/>
</dbReference>
<dbReference type="SUPFAM" id="SSF55945">
    <property type="entry name" value="TATA-box binding protein-like"/>
    <property type="match status" value="1"/>
</dbReference>
<keyword evidence="3" id="KW-0804">Transcription</keyword>
<dbReference type="Gene3D" id="3.30.310.10">
    <property type="entry name" value="TATA-Binding Protein"/>
    <property type="match status" value="2"/>
</dbReference>
<evidence type="ECO:0000256" key="1">
    <source>
        <dbReference type="ARBA" id="ARBA00005560"/>
    </source>
</evidence>
<dbReference type="GO" id="GO:0003677">
    <property type="term" value="F:DNA binding"/>
    <property type="evidence" value="ECO:0007669"/>
    <property type="project" value="UniProtKB-KW"/>
</dbReference>
<evidence type="ECO:0000256" key="3">
    <source>
        <dbReference type="ARBA" id="ARBA00023163"/>
    </source>
</evidence>
<proteinExistence type="inferred from homology"/>
<dbReference type="GO" id="GO:0006352">
    <property type="term" value="P:DNA-templated transcription initiation"/>
    <property type="evidence" value="ECO:0007669"/>
    <property type="project" value="InterPro"/>
</dbReference>
<dbReference type="Pfam" id="PF00352">
    <property type="entry name" value="TBP"/>
    <property type="match status" value="1"/>
</dbReference>
<evidence type="ECO:0008006" key="5">
    <source>
        <dbReference type="Google" id="ProtNLM"/>
    </source>
</evidence>
<accession>A0A6C0KGT5</accession>